<dbReference type="SUPFAM" id="SSF53335">
    <property type="entry name" value="S-adenosyl-L-methionine-dependent methyltransferases"/>
    <property type="match status" value="1"/>
</dbReference>
<comment type="caution">
    <text evidence="2">The sequence shown here is derived from an EMBL/GenBank/DDBJ whole genome shotgun (WGS) entry which is preliminary data.</text>
</comment>
<proteinExistence type="predicted"/>
<gene>
    <name evidence="2" type="ORF">A3F29_03355</name>
</gene>
<dbReference type="InterPro" id="IPR029063">
    <property type="entry name" value="SAM-dependent_MTases_sf"/>
</dbReference>
<dbReference type="InterPro" id="IPR006342">
    <property type="entry name" value="FkbM_mtfrase"/>
</dbReference>
<dbReference type="CDD" id="cd02440">
    <property type="entry name" value="AdoMet_MTases"/>
    <property type="match status" value="1"/>
</dbReference>
<evidence type="ECO:0000313" key="2">
    <source>
        <dbReference type="EMBL" id="OGK31019.1"/>
    </source>
</evidence>
<dbReference type="PANTHER" id="PTHR34203">
    <property type="entry name" value="METHYLTRANSFERASE, FKBM FAMILY PROTEIN"/>
    <property type="match status" value="1"/>
</dbReference>
<name>A0A1F7HIH3_9BACT</name>
<dbReference type="PANTHER" id="PTHR34203:SF15">
    <property type="entry name" value="SLL1173 PROTEIN"/>
    <property type="match status" value="1"/>
</dbReference>
<protein>
    <recommendedName>
        <fullName evidence="1">Methyltransferase FkbM domain-containing protein</fullName>
    </recommendedName>
</protein>
<reference evidence="2 3" key="1">
    <citation type="journal article" date="2016" name="Nat. Commun.">
        <title>Thousands of microbial genomes shed light on interconnected biogeochemical processes in an aquifer system.</title>
        <authorList>
            <person name="Anantharaman K."/>
            <person name="Brown C.T."/>
            <person name="Hug L.A."/>
            <person name="Sharon I."/>
            <person name="Castelle C.J."/>
            <person name="Probst A.J."/>
            <person name="Thomas B.C."/>
            <person name="Singh A."/>
            <person name="Wilkins M.J."/>
            <person name="Karaoz U."/>
            <person name="Brodie E.L."/>
            <person name="Williams K.H."/>
            <person name="Hubbard S.S."/>
            <person name="Banfield J.F."/>
        </authorList>
    </citation>
    <scope>NUCLEOTIDE SEQUENCE [LARGE SCALE GENOMIC DNA]</scope>
</reference>
<sequence>MRQIFLIIFKAFVSIFGGHGFGKFYPIKLAYDFVLKRSKSNFVIVLGHKMYLDSKDPLLLSINGIYEKFETMLMCKEIKRGNVVLDIGANIGYYTLIFAKLVGKNGKVYAFEPEPTNFSLLKKNVEINGYENVELVQKAVSNKNGKIKLYLDKENTADHRIYNSHDSRKFIEIESIKLDNYFKDHRKIDFIKMDVQGAECGVFQGMSQLLKNNKSMKIISEFWPIGLKRFGIKPSEYLKQLITKGFKIFEIDEQKKKVVQKTPIQLLNLYTLQKGNHTNLLCIKK</sequence>
<dbReference type="AlphaFoldDB" id="A0A1F7HIH3"/>
<evidence type="ECO:0000313" key="3">
    <source>
        <dbReference type="Proteomes" id="UP000177199"/>
    </source>
</evidence>
<dbReference type="InterPro" id="IPR052514">
    <property type="entry name" value="SAM-dependent_MTase"/>
</dbReference>
<dbReference type="Gene3D" id="3.40.50.150">
    <property type="entry name" value="Vaccinia Virus protein VP39"/>
    <property type="match status" value="1"/>
</dbReference>
<evidence type="ECO:0000259" key="1">
    <source>
        <dbReference type="Pfam" id="PF05050"/>
    </source>
</evidence>
<dbReference type="EMBL" id="MFZV01000032">
    <property type="protein sequence ID" value="OGK31019.1"/>
    <property type="molecule type" value="Genomic_DNA"/>
</dbReference>
<accession>A0A1F7HIH3</accession>
<feature type="domain" description="Methyltransferase FkbM" evidence="1">
    <location>
        <begin position="86"/>
        <end position="218"/>
    </location>
</feature>
<dbReference type="Pfam" id="PF05050">
    <property type="entry name" value="Methyltransf_21"/>
    <property type="match status" value="1"/>
</dbReference>
<dbReference type="Proteomes" id="UP000177199">
    <property type="component" value="Unassembled WGS sequence"/>
</dbReference>
<dbReference type="NCBIfam" id="TIGR01444">
    <property type="entry name" value="fkbM_fam"/>
    <property type="match status" value="1"/>
</dbReference>
<organism evidence="2 3">
    <name type="scientific">Candidatus Roizmanbacteria bacterium RIFCSPHIGHO2_12_FULL_33_9</name>
    <dbReference type="NCBI Taxonomy" id="1802045"/>
    <lineage>
        <taxon>Bacteria</taxon>
        <taxon>Candidatus Roizmaniibacteriota</taxon>
    </lineage>
</organism>